<evidence type="ECO:0000256" key="4">
    <source>
        <dbReference type="HAMAP-Rule" id="MF_01369"/>
    </source>
</evidence>
<proteinExistence type="inferred from homology"/>
<evidence type="ECO:0000313" key="5">
    <source>
        <dbReference type="EMBL" id="PIP15200.1"/>
    </source>
</evidence>
<sequence>MKINEVLVGPVLTEKATNLAKNQTYMFEVHLKASKPQIKTAVEKLFPVKVAKVRLFIRKGKVKKVGRRMKAKKTSSQKLAYVKLREGKLDLFPQT</sequence>
<keyword evidence="2 4" id="KW-0689">Ribosomal protein</keyword>
<dbReference type="PANTHER" id="PTHR11620">
    <property type="entry name" value="60S RIBOSOMAL PROTEIN L23A"/>
    <property type="match status" value="1"/>
</dbReference>
<accession>A0A2G9Y7K4</accession>
<keyword evidence="4" id="KW-0694">RNA-binding</keyword>
<gene>
    <name evidence="4 5" type="primary">rplW</name>
    <name evidence="5" type="ORF">COX47_01115</name>
</gene>
<dbReference type="InterPro" id="IPR012677">
    <property type="entry name" value="Nucleotide-bd_a/b_plait_sf"/>
</dbReference>
<dbReference type="GO" id="GO:0003735">
    <property type="term" value="F:structural constituent of ribosome"/>
    <property type="evidence" value="ECO:0007669"/>
    <property type="project" value="InterPro"/>
</dbReference>
<dbReference type="GO" id="GO:0006412">
    <property type="term" value="P:translation"/>
    <property type="evidence" value="ECO:0007669"/>
    <property type="project" value="UniProtKB-UniRule"/>
</dbReference>
<comment type="subunit">
    <text evidence="4">Part of the 50S ribosomal subunit. Contacts protein L29, and trigger factor when it is bound to the ribosome.</text>
</comment>
<evidence type="ECO:0000256" key="1">
    <source>
        <dbReference type="ARBA" id="ARBA00006700"/>
    </source>
</evidence>
<name>A0A2G9Y7K4_9BACT</name>
<comment type="caution">
    <text evidence="5">The sequence shown here is derived from an EMBL/GenBank/DDBJ whole genome shotgun (WGS) entry which is preliminary data.</text>
</comment>
<evidence type="ECO:0000313" key="6">
    <source>
        <dbReference type="Proteomes" id="UP000231025"/>
    </source>
</evidence>
<dbReference type="AlphaFoldDB" id="A0A2G9Y7K4"/>
<comment type="similarity">
    <text evidence="1 4">Belongs to the universal ribosomal protein uL23 family.</text>
</comment>
<dbReference type="InterPro" id="IPR013025">
    <property type="entry name" value="Ribosomal_uL23-like"/>
</dbReference>
<reference evidence="5 6" key="1">
    <citation type="submission" date="2017-09" db="EMBL/GenBank/DDBJ databases">
        <title>Depth-based differentiation of microbial function through sediment-hosted aquifers and enrichment of novel symbionts in the deep terrestrial subsurface.</title>
        <authorList>
            <person name="Probst A.J."/>
            <person name="Ladd B."/>
            <person name="Jarett J.K."/>
            <person name="Geller-Mcgrath D.E."/>
            <person name="Sieber C.M."/>
            <person name="Emerson J.B."/>
            <person name="Anantharaman K."/>
            <person name="Thomas B.C."/>
            <person name="Malmstrom R."/>
            <person name="Stieglmeier M."/>
            <person name="Klingl A."/>
            <person name="Woyke T."/>
            <person name="Ryan C.M."/>
            <person name="Banfield J.F."/>
        </authorList>
    </citation>
    <scope>NUCLEOTIDE SEQUENCE [LARGE SCALE GENOMIC DNA]</scope>
    <source>
        <strain evidence="5">CG23_combo_of_CG06-09_8_20_14_all_35_49</strain>
    </source>
</reference>
<dbReference type="GO" id="GO:0005840">
    <property type="term" value="C:ribosome"/>
    <property type="evidence" value="ECO:0007669"/>
    <property type="project" value="UniProtKB-KW"/>
</dbReference>
<dbReference type="Pfam" id="PF00276">
    <property type="entry name" value="Ribosomal_L23"/>
    <property type="match status" value="1"/>
</dbReference>
<protein>
    <recommendedName>
        <fullName evidence="4">Large ribosomal subunit protein uL23</fullName>
    </recommendedName>
</protein>
<dbReference type="EMBL" id="PCRE01000015">
    <property type="protein sequence ID" value="PIP15200.1"/>
    <property type="molecule type" value="Genomic_DNA"/>
</dbReference>
<dbReference type="GO" id="GO:1990904">
    <property type="term" value="C:ribonucleoprotein complex"/>
    <property type="evidence" value="ECO:0007669"/>
    <property type="project" value="UniProtKB-KW"/>
</dbReference>
<dbReference type="Proteomes" id="UP000231025">
    <property type="component" value="Unassembled WGS sequence"/>
</dbReference>
<evidence type="ECO:0000256" key="2">
    <source>
        <dbReference type="ARBA" id="ARBA00022980"/>
    </source>
</evidence>
<dbReference type="InterPro" id="IPR012678">
    <property type="entry name" value="Ribosomal_uL23/eL15/eS24_sf"/>
</dbReference>
<keyword evidence="4" id="KW-0699">rRNA-binding</keyword>
<dbReference type="GO" id="GO:0019843">
    <property type="term" value="F:rRNA binding"/>
    <property type="evidence" value="ECO:0007669"/>
    <property type="project" value="UniProtKB-UniRule"/>
</dbReference>
<comment type="function">
    <text evidence="4">One of the early assembly proteins it binds 23S rRNA. One of the proteins that surrounds the polypeptide exit tunnel on the outside of the ribosome. Forms the main docking site for trigger factor binding to the ribosome.</text>
</comment>
<keyword evidence="3 4" id="KW-0687">Ribonucleoprotein</keyword>
<evidence type="ECO:0000256" key="3">
    <source>
        <dbReference type="ARBA" id="ARBA00023274"/>
    </source>
</evidence>
<organism evidence="5 6">
    <name type="scientific">Candidatus Roizmanbacteria bacterium CG23_combo_of_CG06-09_8_20_14_all_35_49</name>
    <dbReference type="NCBI Taxonomy" id="1974863"/>
    <lineage>
        <taxon>Bacteria</taxon>
        <taxon>Candidatus Roizmaniibacteriota</taxon>
    </lineage>
</organism>
<dbReference type="Gene3D" id="3.30.70.330">
    <property type="match status" value="1"/>
</dbReference>
<dbReference type="SUPFAM" id="SSF54189">
    <property type="entry name" value="Ribosomal proteins S24e, L23 and L15e"/>
    <property type="match status" value="1"/>
</dbReference>
<dbReference type="HAMAP" id="MF_01369_B">
    <property type="entry name" value="Ribosomal_uL23_B"/>
    <property type="match status" value="1"/>
</dbReference>